<accession>A0A165P5R1</accession>
<evidence type="ECO:0000313" key="1">
    <source>
        <dbReference type="EMBL" id="KZT67794.1"/>
    </source>
</evidence>
<dbReference type="AlphaFoldDB" id="A0A165P5R1"/>
<keyword evidence="2" id="KW-1185">Reference proteome</keyword>
<organism evidence="1 2">
    <name type="scientific">Daedalea quercina L-15889</name>
    <dbReference type="NCBI Taxonomy" id="1314783"/>
    <lineage>
        <taxon>Eukaryota</taxon>
        <taxon>Fungi</taxon>
        <taxon>Dikarya</taxon>
        <taxon>Basidiomycota</taxon>
        <taxon>Agaricomycotina</taxon>
        <taxon>Agaricomycetes</taxon>
        <taxon>Polyporales</taxon>
        <taxon>Fomitopsis</taxon>
    </lineage>
</organism>
<evidence type="ECO:0008006" key="3">
    <source>
        <dbReference type="Google" id="ProtNLM"/>
    </source>
</evidence>
<dbReference type="SUPFAM" id="SSF52047">
    <property type="entry name" value="RNI-like"/>
    <property type="match status" value="1"/>
</dbReference>
<reference evidence="1 2" key="1">
    <citation type="journal article" date="2016" name="Mol. Biol. Evol.">
        <title>Comparative Genomics of Early-Diverging Mushroom-Forming Fungi Provides Insights into the Origins of Lignocellulose Decay Capabilities.</title>
        <authorList>
            <person name="Nagy L.G."/>
            <person name="Riley R."/>
            <person name="Tritt A."/>
            <person name="Adam C."/>
            <person name="Daum C."/>
            <person name="Floudas D."/>
            <person name="Sun H."/>
            <person name="Yadav J.S."/>
            <person name="Pangilinan J."/>
            <person name="Larsson K.H."/>
            <person name="Matsuura K."/>
            <person name="Barry K."/>
            <person name="Labutti K."/>
            <person name="Kuo R."/>
            <person name="Ohm R.A."/>
            <person name="Bhattacharya S.S."/>
            <person name="Shirouzu T."/>
            <person name="Yoshinaga Y."/>
            <person name="Martin F.M."/>
            <person name="Grigoriev I.V."/>
            <person name="Hibbett D.S."/>
        </authorList>
    </citation>
    <scope>NUCLEOTIDE SEQUENCE [LARGE SCALE GENOMIC DNA]</scope>
    <source>
        <strain evidence="1 2">L-15889</strain>
    </source>
</reference>
<dbReference type="OrthoDB" id="2757201at2759"/>
<protein>
    <recommendedName>
        <fullName evidence="3">F-box domain-containing protein</fullName>
    </recommendedName>
</protein>
<dbReference type="EMBL" id="KV429073">
    <property type="protein sequence ID" value="KZT67794.1"/>
    <property type="molecule type" value="Genomic_DNA"/>
</dbReference>
<gene>
    <name evidence="1" type="ORF">DAEQUDRAFT_812653</name>
</gene>
<proteinExistence type="predicted"/>
<dbReference type="Proteomes" id="UP000076727">
    <property type="component" value="Unassembled WGS sequence"/>
</dbReference>
<name>A0A165P5R1_9APHY</name>
<evidence type="ECO:0000313" key="2">
    <source>
        <dbReference type="Proteomes" id="UP000076727"/>
    </source>
</evidence>
<sequence>MTWVLPQELTDYIIESFWDDPRTLRSCALTCRAWLFTNNSHLAAYHASRKEIRSVADLDLLSRRLSRRESRRFHRNVVELQVHEGRKGGFAHTIPFRVSGAFLPNLERLSFVSVGQTVRRVLHWHYSVSKHVGLYRRVSRLRFDHCRLPSLETLRRIVFSLPSLQSLSLNHANTEFLPSCTHSAIEDAAILRQHPKVVELQILRCTFNRPSGLRHLLQWFRPDVAGKLVFGIEMVVLSRRDIRLLRLSVWQLIAQDTQRILHGLKTRIDRLPNSIRVLLDWNAGVKRLRCSCDIRKV</sequence>